<gene>
    <name evidence="2" type="ORF">FCN80_23775</name>
</gene>
<keyword evidence="3" id="KW-1185">Reference proteome</keyword>
<dbReference type="Proteomes" id="UP000305202">
    <property type="component" value="Unassembled WGS sequence"/>
</dbReference>
<dbReference type="InterPro" id="IPR029016">
    <property type="entry name" value="GAF-like_dom_sf"/>
</dbReference>
<dbReference type="Pfam" id="PF01614">
    <property type="entry name" value="IclR_C"/>
    <property type="match status" value="1"/>
</dbReference>
<protein>
    <recommendedName>
        <fullName evidence="1">IclR-ED domain-containing protein</fullName>
    </recommendedName>
</protein>
<dbReference type="PANTHER" id="PTHR30136:SF24">
    <property type="entry name" value="HTH-TYPE TRANSCRIPTIONAL REPRESSOR ALLR"/>
    <property type="match status" value="1"/>
</dbReference>
<name>A0ABY2SDW2_9HYPH</name>
<dbReference type="RefSeq" id="WP_136992803.1">
    <property type="nucleotide sequence ID" value="NZ_SZPQ01000060.1"/>
</dbReference>
<comment type="caution">
    <text evidence="2">The sequence shown here is derived from an EMBL/GenBank/DDBJ whole genome shotgun (WGS) entry which is preliminary data.</text>
</comment>
<dbReference type="Gene3D" id="3.30.450.40">
    <property type="match status" value="1"/>
</dbReference>
<dbReference type="SUPFAM" id="SSF55781">
    <property type="entry name" value="GAF domain-like"/>
    <property type="match status" value="1"/>
</dbReference>
<sequence>MSALSSLVQLDRHIRLHDPLLQAASSLMCELSNTTGATVLLCRLHDWNVLCTHEEKGIKEPRHISYERGRAMSLFRGASSRAILASLDIPVVQQIRMRACNEIHQAGLPADEDALFSLLARWRQQRVVSACEEVDKGVMAWGVAIKSRSQLLGSLSLLLRNDRDAPPPASDLARRLSGTALRIEARLE</sequence>
<reference evidence="2 3" key="1">
    <citation type="submission" date="2019-04" db="EMBL/GenBank/DDBJ databases">
        <authorList>
            <person name="Li M."/>
            <person name="Gao C."/>
        </authorList>
    </citation>
    <scope>NUCLEOTIDE SEQUENCE [LARGE SCALE GENOMIC DNA]</scope>
    <source>
        <strain evidence="2 3">BGMRC 2031</strain>
    </source>
</reference>
<accession>A0ABY2SDW2</accession>
<evidence type="ECO:0000313" key="3">
    <source>
        <dbReference type="Proteomes" id="UP000305202"/>
    </source>
</evidence>
<evidence type="ECO:0000259" key="1">
    <source>
        <dbReference type="PROSITE" id="PS51078"/>
    </source>
</evidence>
<dbReference type="PROSITE" id="PS51078">
    <property type="entry name" value="ICLR_ED"/>
    <property type="match status" value="1"/>
</dbReference>
<dbReference type="PANTHER" id="PTHR30136">
    <property type="entry name" value="HELIX-TURN-HELIX TRANSCRIPTIONAL REGULATOR, ICLR FAMILY"/>
    <property type="match status" value="1"/>
</dbReference>
<dbReference type="InterPro" id="IPR050707">
    <property type="entry name" value="HTH_MetabolicPath_Reg"/>
</dbReference>
<dbReference type="InterPro" id="IPR014757">
    <property type="entry name" value="Tscrpt_reg_IclR_C"/>
</dbReference>
<dbReference type="EMBL" id="SZPQ01000060">
    <property type="protein sequence ID" value="TKI02823.1"/>
    <property type="molecule type" value="Genomic_DNA"/>
</dbReference>
<evidence type="ECO:0000313" key="2">
    <source>
        <dbReference type="EMBL" id="TKI02823.1"/>
    </source>
</evidence>
<feature type="domain" description="IclR-ED" evidence="1">
    <location>
        <begin position="6"/>
        <end position="188"/>
    </location>
</feature>
<proteinExistence type="predicted"/>
<organism evidence="2 3">
    <name type="scientific">Martelella alba</name>
    <dbReference type="NCBI Taxonomy" id="2590451"/>
    <lineage>
        <taxon>Bacteria</taxon>
        <taxon>Pseudomonadati</taxon>
        <taxon>Pseudomonadota</taxon>
        <taxon>Alphaproteobacteria</taxon>
        <taxon>Hyphomicrobiales</taxon>
        <taxon>Aurantimonadaceae</taxon>
        <taxon>Martelella</taxon>
    </lineage>
</organism>